<dbReference type="RefSeq" id="WP_079637034.1">
    <property type="nucleotide sequence ID" value="NZ_FUYP01000002.1"/>
</dbReference>
<protein>
    <submittedName>
        <fullName evidence="4">Phenazine biosynthesis protein PhzF family</fullName>
    </submittedName>
</protein>
<sequence>MSWRRLPITQVDAFADRPFAGNPAAVMPLESWLDDATLQAIAAENNLAETAFLIPDESGEADFELRWFTPGVEVALCGHATLASGHALLSAAPWRNDMRFRTRKAGILRVARDGEGEDTGYRMVLPAYPPAPKALPDIATYMGGEPVETLWHEGGYVLIVYADAAHVRALEPDLRALKAGGDILYIATAPGEGDPSGADIISRAFAPGAGIDEDPVTGSAHCVLTPYWTARLGRDAFTAYQASARGGYVGCRLEGDGVELSGKCVTILTGEFLL</sequence>
<keyword evidence="2" id="KW-0413">Isomerase</keyword>
<evidence type="ECO:0000313" key="4">
    <source>
        <dbReference type="EMBL" id="SKB28974.1"/>
    </source>
</evidence>
<evidence type="ECO:0000256" key="3">
    <source>
        <dbReference type="PIRSR" id="PIRSR016184-1"/>
    </source>
</evidence>
<keyword evidence="5" id="KW-1185">Reference proteome</keyword>
<dbReference type="PANTHER" id="PTHR13774:SF17">
    <property type="entry name" value="PHENAZINE BIOSYNTHESIS-LIKE DOMAIN-CONTAINING PROTEIN"/>
    <property type="match status" value="1"/>
</dbReference>
<dbReference type="Gene3D" id="3.10.310.10">
    <property type="entry name" value="Diaminopimelate Epimerase, Chain A, domain 1"/>
    <property type="match status" value="2"/>
</dbReference>
<dbReference type="PANTHER" id="PTHR13774">
    <property type="entry name" value="PHENAZINE BIOSYNTHESIS PROTEIN"/>
    <property type="match status" value="1"/>
</dbReference>
<dbReference type="SUPFAM" id="SSF54506">
    <property type="entry name" value="Diaminopimelate epimerase-like"/>
    <property type="match status" value="1"/>
</dbReference>
<dbReference type="GO" id="GO:0005737">
    <property type="term" value="C:cytoplasm"/>
    <property type="evidence" value="ECO:0007669"/>
    <property type="project" value="TreeGrafter"/>
</dbReference>
<dbReference type="InterPro" id="IPR003719">
    <property type="entry name" value="Phenazine_PhzF-like"/>
</dbReference>
<reference evidence="5" key="1">
    <citation type="submission" date="2017-02" db="EMBL/GenBank/DDBJ databases">
        <authorList>
            <person name="Varghese N."/>
            <person name="Submissions S."/>
        </authorList>
    </citation>
    <scope>NUCLEOTIDE SEQUENCE [LARGE SCALE GENOMIC DNA]</scope>
    <source>
        <strain evidence="5">R11H</strain>
    </source>
</reference>
<evidence type="ECO:0000313" key="5">
    <source>
        <dbReference type="Proteomes" id="UP000190044"/>
    </source>
</evidence>
<gene>
    <name evidence="4" type="ORF">SAMN06295937_1002114</name>
</gene>
<dbReference type="Pfam" id="PF02567">
    <property type="entry name" value="PhzC-PhzF"/>
    <property type="match status" value="1"/>
</dbReference>
<proteinExistence type="inferred from homology"/>
<comment type="similarity">
    <text evidence="1">Belongs to the PhzF family.</text>
</comment>
<evidence type="ECO:0000256" key="1">
    <source>
        <dbReference type="ARBA" id="ARBA00008270"/>
    </source>
</evidence>
<organism evidence="4 5">
    <name type="scientific">Sphingopyxis flava</name>
    <dbReference type="NCBI Taxonomy" id="1507287"/>
    <lineage>
        <taxon>Bacteria</taxon>
        <taxon>Pseudomonadati</taxon>
        <taxon>Pseudomonadota</taxon>
        <taxon>Alphaproteobacteria</taxon>
        <taxon>Sphingomonadales</taxon>
        <taxon>Sphingomonadaceae</taxon>
        <taxon>Sphingopyxis</taxon>
    </lineage>
</organism>
<name>A0A1T5A1R2_9SPHN</name>
<evidence type="ECO:0000256" key="2">
    <source>
        <dbReference type="ARBA" id="ARBA00023235"/>
    </source>
</evidence>
<accession>A0A1T5A1R2</accession>
<dbReference type="EMBL" id="FUYP01000002">
    <property type="protein sequence ID" value="SKB28974.1"/>
    <property type="molecule type" value="Genomic_DNA"/>
</dbReference>
<dbReference type="NCBIfam" id="TIGR00654">
    <property type="entry name" value="PhzF_family"/>
    <property type="match status" value="1"/>
</dbReference>
<dbReference type="GO" id="GO:0016853">
    <property type="term" value="F:isomerase activity"/>
    <property type="evidence" value="ECO:0007669"/>
    <property type="project" value="UniProtKB-KW"/>
</dbReference>
<feature type="active site" evidence="3">
    <location>
        <position position="49"/>
    </location>
</feature>
<dbReference type="AlphaFoldDB" id="A0A1T5A1R2"/>
<dbReference type="PIRSF" id="PIRSF016184">
    <property type="entry name" value="PhzC_PhzF"/>
    <property type="match status" value="1"/>
</dbReference>
<dbReference type="Proteomes" id="UP000190044">
    <property type="component" value="Unassembled WGS sequence"/>
</dbReference>
<dbReference type="OrthoDB" id="9788221at2"/>